<dbReference type="AlphaFoldDB" id="A0A1B4LHU3"/>
<evidence type="ECO:0000256" key="5">
    <source>
        <dbReference type="ARBA" id="ARBA00022452"/>
    </source>
</evidence>
<keyword evidence="6" id="KW-0812">Transmembrane</keyword>
<organism evidence="14 15">
    <name type="scientific">Burkholderia ubonensis</name>
    <dbReference type="NCBI Taxonomy" id="101571"/>
    <lineage>
        <taxon>Bacteria</taxon>
        <taxon>Pseudomonadati</taxon>
        <taxon>Pseudomonadota</taxon>
        <taxon>Betaproteobacteria</taxon>
        <taxon>Burkholderiales</taxon>
        <taxon>Burkholderiaceae</taxon>
        <taxon>Burkholderia</taxon>
        <taxon>Burkholderia cepacia complex</taxon>
    </lineage>
</organism>
<evidence type="ECO:0000256" key="9">
    <source>
        <dbReference type="ARBA" id="ARBA00023136"/>
    </source>
</evidence>
<feature type="domain" description="Trimeric autotransporter adhesin YadA-like C-terminal membrane anchor" evidence="11">
    <location>
        <begin position="149"/>
        <end position="207"/>
    </location>
</feature>
<dbReference type="SUPFAM" id="SSF54523">
    <property type="entry name" value="Pili subunits"/>
    <property type="match status" value="1"/>
</dbReference>
<evidence type="ECO:0000256" key="10">
    <source>
        <dbReference type="ARBA" id="ARBA00023237"/>
    </source>
</evidence>
<comment type="similarity">
    <text evidence="3">Belongs to the autotransporter-2 (AT-2) (TC 1.B.40) family.</text>
</comment>
<dbReference type="Proteomes" id="UP000243680">
    <property type="component" value="Chromosome 3"/>
</dbReference>
<dbReference type="InterPro" id="IPR005594">
    <property type="entry name" value="YadA_C"/>
</dbReference>
<evidence type="ECO:0000259" key="13">
    <source>
        <dbReference type="Pfam" id="PF05662"/>
    </source>
</evidence>
<dbReference type="GO" id="GO:0015031">
    <property type="term" value="P:protein transport"/>
    <property type="evidence" value="ECO:0007669"/>
    <property type="project" value="UniProtKB-KW"/>
</dbReference>
<evidence type="ECO:0000256" key="8">
    <source>
        <dbReference type="ARBA" id="ARBA00022927"/>
    </source>
</evidence>
<dbReference type="Pfam" id="PF03895">
    <property type="entry name" value="YadA_anchor"/>
    <property type="match status" value="1"/>
</dbReference>
<evidence type="ECO:0000256" key="4">
    <source>
        <dbReference type="ARBA" id="ARBA00022448"/>
    </source>
</evidence>
<dbReference type="Gene3D" id="3.30.1300.30">
    <property type="entry name" value="GSPII I/J protein-like"/>
    <property type="match status" value="1"/>
</dbReference>
<evidence type="ECO:0000256" key="2">
    <source>
        <dbReference type="ARBA" id="ARBA00004442"/>
    </source>
</evidence>
<evidence type="ECO:0000256" key="6">
    <source>
        <dbReference type="ARBA" id="ARBA00022692"/>
    </source>
</evidence>
<keyword evidence="5" id="KW-1134">Transmembrane beta strand</keyword>
<dbReference type="GO" id="GO:0009279">
    <property type="term" value="C:cell outer membrane"/>
    <property type="evidence" value="ECO:0007669"/>
    <property type="project" value="UniProtKB-SubCell"/>
</dbReference>
<keyword evidence="9" id="KW-0472">Membrane</keyword>
<dbReference type="SUPFAM" id="SSF101967">
    <property type="entry name" value="Adhesin YadA, collagen-binding domain"/>
    <property type="match status" value="1"/>
</dbReference>
<reference evidence="14 15" key="1">
    <citation type="submission" date="2015-12" db="EMBL/GenBank/DDBJ databases">
        <title>Diversity of Burkholderia near neighbor genomes.</title>
        <authorList>
            <person name="Sahl J."/>
            <person name="Wagner D."/>
            <person name="Keim P."/>
        </authorList>
    </citation>
    <scope>NUCLEOTIDE SEQUENCE [LARGE SCALE GENOMIC DNA]</scope>
    <source>
        <strain evidence="14 15">MSMB0783</strain>
    </source>
</reference>
<gene>
    <name evidence="14" type="ORF">WJ35_16490</name>
</gene>
<feature type="domain" description="Trimeric autotransporter adhesin YadA-like head" evidence="12">
    <location>
        <begin position="59"/>
        <end position="84"/>
    </location>
</feature>
<dbReference type="InterPro" id="IPR008635">
    <property type="entry name" value="Coiled_stalk_dom"/>
</dbReference>
<dbReference type="InterPro" id="IPR008640">
    <property type="entry name" value="Adhesin_Head_dom"/>
</dbReference>
<evidence type="ECO:0000313" key="15">
    <source>
        <dbReference type="Proteomes" id="UP000243680"/>
    </source>
</evidence>
<dbReference type="EMBL" id="CP013421">
    <property type="protein sequence ID" value="AOJ76685.1"/>
    <property type="molecule type" value="Genomic_DNA"/>
</dbReference>
<proteinExistence type="inferred from homology"/>
<keyword evidence="10" id="KW-0998">Cell outer membrane</keyword>
<feature type="domain" description="Trimeric autotransporter adhesin YadA-like stalk" evidence="13">
    <location>
        <begin position="102"/>
        <end position="142"/>
    </location>
</feature>
<evidence type="ECO:0000256" key="7">
    <source>
        <dbReference type="ARBA" id="ARBA00022729"/>
    </source>
</evidence>
<dbReference type="InterPro" id="IPR011049">
    <property type="entry name" value="Serralysin-like_metalloprot_C"/>
</dbReference>
<feature type="domain" description="Trimeric autotransporter adhesin YadA-like head" evidence="12">
    <location>
        <begin position="30"/>
        <end position="56"/>
    </location>
</feature>
<evidence type="ECO:0000259" key="12">
    <source>
        <dbReference type="Pfam" id="PF05658"/>
    </source>
</evidence>
<evidence type="ECO:0000256" key="1">
    <source>
        <dbReference type="ARBA" id="ARBA00004241"/>
    </source>
</evidence>
<keyword evidence="7" id="KW-0732">Signal</keyword>
<evidence type="ECO:0000256" key="3">
    <source>
        <dbReference type="ARBA" id="ARBA00005848"/>
    </source>
</evidence>
<name>A0A1B4LHU3_9BURK</name>
<dbReference type="GO" id="GO:0009986">
    <property type="term" value="C:cell surface"/>
    <property type="evidence" value="ECO:0007669"/>
    <property type="project" value="UniProtKB-SubCell"/>
</dbReference>
<evidence type="ECO:0000259" key="11">
    <source>
        <dbReference type="Pfam" id="PF03895"/>
    </source>
</evidence>
<keyword evidence="8" id="KW-0653">Protein transport</keyword>
<dbReference type="Gene3D" id="2.150.10.10">
    <property type="entry name" value="Serralysin-like metalloprotease, C-terminal"/>
    <property type="match status" value="1"/>
</dbReference>
<sequence length="207" mass="19924">MNDNGVQQANYNNDGATGVNALAAGVAASASGTDSLAVGHGANASANGATVIGANALGTGVGSVALGQNATASAPNSVALGSGSVASEANTVSLGSAGNERRLTNVAPGVNPTDGVNMSQLNSVRNDIGSVARKAYSGVAGAVALTMIPDVDLGKSFMIGIGSGSYQGYAAAAIGFTARLTDNLKLRGGASLSGSGTTFGVGIGYQW</sequence>
<protein>
    <submittedName>
        <fullName evidence="14">Adhesin</fullName>
    </submittedName>
</protein>
<accession>A0A1B4LHU3</accession>
<dbReference type="Pfam" id="PF05658">
    <property type="entry name" value="YadA_head"/>
    <property type="match status" value="2"/>
</dbReference>
<keyword evidence="4" id="KW-0813">Transport</keyword>
<evidence type="ECO:0000313" key="14">
    <source>
        <dbReference type="EMBL" id="AOJ76685.1"/>
    </source>
</evidence>
<comment type="subcellular location">
    <subcellularLocation>
        <location evidence="2">Cell outer membrane</location>
    </subcellularLocation>
    <subcellularLocation>
        <location evidence="1">Cell surface</location>
    </subcellularLocation>
</comment>
<dbReference type="InterPro" id="IPR045584">
    <property type="entry name" value="Pilin-like"/>
</dbReference>
<dbReference type="Pfam" id="PF05662">
    <property type="entry name" value="YadA_stalk"/>
    <property type="match status" value="1"/>
</dbReference>